<evidence type="ECO:0000256" key="2">
    <source>
        <dbReference type="SAM" id="SignalP"/>
    </source>
</evidence>
<evidence type="ECO:0000256" key="1">
    <source>
        <dbReference type="SAM" id="Phobius"/>
    </source>
</evidence>
<keyword evidence="1" id="KW-0472">Membrane</keyword>
<keyword evidence="1" id="KW-1133">Transmembrane helix</keyword>
<feature type="signal peptide" evidence="2">
    <location>
        <begin position="1"/>
        <end position="17"/>
    </location>
</feature>
<protein>
    <submittedName>
        <fullName evidence="4">ORF14</fullName>
    </submittedName>
</protein>
<feature type="chain" id="PRO_5028903884" evidence="2">
    <location>
        <begin position="18"/>
        <end position="443"/>
    </location>
</feature>
<evidence type="ECO:0000313" key="4">
    <source>
        <dbReference type="WBParaSite" id="Pan_g12970.t1"/>
    </source>
</evidence>
<organism evidence="3 4">
    <name type="scientific">Panagrellus redivivus</name>
    <name type="common">Microworm</name>
    <dbReference type="NCBI Taxonomy" id="6233"/>
    <lineage>
        <taxon>Eukaryota</taxon>
        <taxon>Metazoa</taxon>
        <taxon>Ecdysozoa</taxon>
        <taxon>Nematoda</taxon>
        <taxon>Chromadorea</taxon>
        <taxon>Rhabditida</taxon>
        <taxon>Tylenchina</taxon>
        <taxon>Panagrolaimomorpha</taxon>
        <taxon>Panagrolaimoidea</taxon>
        <taxon>Panagrolaimidae</taxon>
        <taxon>Panagrellus</taxon>
    </lineage>
</organism>
<keyword evidence="2" id="KW-0732">Signal</keyword>
<keyword evidence="1" id="KW-0812">Transmembrane</keyword>
<reference evidence="4" key="2">
    <citation type="submission" date="2020-10" db="UniProtKB">
        <authorList>
            <consortium name="WormBaseParasite"/>
        </authorList>
    </citation>
    <scope>IDENTIFICATION</scope>
</reference>
<reference evidence="3" key="1">
    <citation type="journal article" date="2013" name="Genetics">
        <title>The draft genome and transcriptome of Panagrellus redivivus are shaped by the harsh demands of a free-living lifestyle.</title>
        <authorList>
            <person name="Srinivasan J."/>
            <person name="Dillman A.R."/>
            <person name="Macchietto M.G."/>
            <person name="Heikkinen L."/>
            <person name="Lakso M."/>
            <person name="Fracchia K.M."/>
            <person name="Antoshechkin I."/>
            <person name="Mortazavi A."/>
            <person name="Wong G."/>
            <person name="Sternberg P.W."/>
        </authorList>
    </citation>
    <scope>NUCLEOTIDE SEQUENCE [LARGE SCALE GENOMIC DNA]</scope>
    <source>
        <strain evidence="3">MT8872</strain>
    </source>
</reference>
<accession>A0A7E4UUE2</accession>
<dbReference type="WBParaSite" id="Pan_g12970.t1">
    <property type="protein sequence ID" value="Pan_g12970.t1"/>
    <property type="gene ID" value="Pan_g12970"/>
</dbReference>
<sequence length="443" mass="49551">MLTFTALVLIGITATAGYKGIPDSEDKAFVYERGEYSCVSQKTLPPNFTFVNTWPGYPDLSLYSEDAPSCPENFLFRLSTDRDDLKLIMSMTEDHKTYQFNETCNNDNSVTAWRDISGDAVFLITKNQKIKFICVYIKIDPTYNFQNVEYSVFTNNSCNFWLCLGHLEQFKRQPQYPPFTLAVDRANYYLAADSLPEELQAIDTGLAIDVLKASGQIGNYYLAADSLPEELQATDAGLAIDVLKASGQVFTIYKTPKRPIQTVEIRTPRLCSGMVVSMDFDGMCTISVELGANQVKYYVNGKSIIVETRPVEIIFTFTYATTYLYTFQPLGFYPLTDCKFDTTLVEKAEYNLKVWYDKTRTSSSCEMVKLRITDAVAIKRGATTMSTFTTTATGTAPTEAPATELSASTASTKVWAVVAVLCFASLMAIIVTVLLLICWLKKR</sequence>
<dbReference type="AlphaFoldDB" id="A0A7E4UUE2"/>
<evidence type="ECO:0000313" key="3">
    <source>
        <dbReference type="Proteomes" id="UP000492821"/>
    </source>
</evidence>
<keyword evidence="3" id="KW-1185">Reference proteome</keyword>
<feature type="transmembrane region" description="Helical" evidence="1">
    <location>
        <begin position="414"/>
        <end position="440"/>
    </location>
</feature>
<dbReference type="Proteomes" id="UP000492821">
    <property type="component" value="Unassembled WGS sequence"/>
</dbReference>
<name>A0A7E4UUE2_PANRE</name>
<proteinExistence type="predicted"/>